<name>A0A8H7BPR7_9FUNG</name>
<evidence type="ECO:0000313" key="2">
    <source>
        <dbReference type="Proteomes" id="UP000605846"/>
    </source>
</evidence>
<dbReference type="OrthoDB" id="2422411at2759"/>
<organism evidence="1 2">
    <name type="scientific">Apophysomyces ossiformis</name>
    <dbReference type="NCBI Taxonomy" id="679940"/>
    <lineage>
        <taxon>Eukaryota</taxon>
        <taxon>Fungi</taxon>
        <taxon>Fungi incertae sedis</taxon>
        <taxon>Mucoromycota</taxon>
        <taxon>Mucoromycotina</taxon>
        <taxon>Mucoromycetes</taxon>
        <taxon>Mucorales</taxon>
        <taxon>Mucorineae</taxon>
        <taxon>Mucoraceae</taxon>
        <taxon>Apophysomyces</taxon>
    </lineage>
</organism>
<sequence length="253" mass="29338">MIREDKLKIHEHSDEVSTTPVVYYKARKVHGDVQVDILKQHNVGIKPAQNTYNMQQRSMMNDLLNQVNEVRDFLKSRAYNVRYSHSEGVVERLFVSHKAAIRRVQRFPEVVIIDTAYKTNYVVQPSEECSFTAHILCAWHINNNFKVHAAECFQHGSKEHDTFFKGAVGKMIWSKDEEEFSKTLQTYRRLTSKTSKAQVLQSYINSLLSWAGPWAERHTFWIPDNPASRRCSLAAQADPEHAGQPEEAIQWHL</sequence>
<accession>A0A8H7BPR7</accession>
<evidence type="ECO:0008006" key="3">
    <source>
        <dbReference type="Google" id="ProtNLM"/>
    </source>
</evidence>
<dbReference type="EMBL" id="JABAYA010000082">
    <property type="protein sequence ID" value="KAF7726198.1"/>
    <property type="molecule type" value="Genomic_DNA"/>
</dbReference>
<proteinExistence type="predicted"/>
<comment type="caution">
    <text evidence="1">The sequence shown here is derived from an EMBL/GenBank/DDBJ whole genome shotgun (WGS) entry which is preliminary data.</text>
</comment>
<protein>
    <recommendedName>
        <fullName evidence="3">MULE transposase domain-containing protein</fullName>
    </recommendedName>
</protein>
<dbReference type="Proteomes" id="UP000605846">
    <property type="component" value="Unassembled WGS sequence"/>
</dbReference>
<evidence type="ECO:0000313" key="1">
    <source>
        <dbReference type="EMBL" id="KAF7726198.1"/>
    </source>
</evidence>
<keyword evidence="2" id="KW-1185">Reference proteome</keyword>
<reference evidence="1" key="1">
    <citation type="submission" date="2020-01" db="EMBL/GenBank/DDBJ databases">
        <title>Genome Sequencing of Three Apophysomyces-Like Fungal Strains Confirms a Novel Fungal Genus in the Mucoromycota with divergent Burkholderia-like Endosymbiotic Bacteria.</title>
        <authorList>
            <person name="Stajich J.E."/>
            <person name="Macias A.M."/>
            <person name="Carter-House D."/>
            <person name="Lovett B."/>
            <person name="Kasson L.R."/>
            <person name="Berry K."/>
            <person name="Grigoriev I."/>
            <person name="Chang Y."/>
            <person name="Spatafora J."/>
            <person name="Kasson M.T."/>
        </authorList>
    </citation>
    <scope>NUCLEOTIDE SEQUENCE</scope>
    <source>
        <strain evidence="1">NRRL A-21654</strain>
    </source>
</reference>
<dbReference type="AlphaFoldDB" id="A0A8H7BPR7"/>
<gene>
    <name evidence="1" type="ORF">EC973_008996</name>
</gene>